<keyword evidence="10 13" id="KW-0324">Glycolysis</keyword>
<dbReference type="InterPro" id="IPR036918">
    <property type="entry name" value="Pyrv_Knase_C_sf"/>
</dbReference>
<dbReference type="InterPro" id="IPR011037">
    <property type="entry name" value="Pyrv_Knase-like_insert_dom_sf"/>
</dbReference>
<protein>
    <recommendedName>
        <fullName evidence="3 12">Pyruvate kinase</fullName>
        <ecNumber evidence="3 12">2.7.1.40</ecNumber>
    </recommendedName>
</protein>
<reference evidence="16 17" key="1">
    <citation type="submission" date="2017-03" db="EMBL/GenBank/DDBJ databases">
        <title>Sulfur activation and transportation mechanism of thermophilic Archaea Acidianus manzaensis YN-25.</title>
        <authorList>
            <person name="Ma Y."/>
            <person name="Yang Y."/>
            <person name="Xia J."/>
        </authorList>
    </citation>
    <scope>NUCLEOTIDE SEQUENCE [LARGE SCALE GENOMIC DNA]</scope>
    <source>
        <strain evidence="16 17">YN-25</strain>
    </source>
</reference>
<keyword evidence="5" id="KW-0479">Metal-binding</keyword>
<keyword evidence="17" id="KW-1185">Reference proteome</keyword>
<dbReference type="EC" id="2.7.1.40" evidence="3 12"/>
<dbReference type="Proteomes" id="UP000193404">
    <property type="component" value="Chromosome"/>
</dbReference>
<proteinExistence type="inferred from homology"/>
<dbReference type="RefSeq" id="WP_148691255.1">
    <property type="nucleotide sequence ID" value="NZ_CP020477.1"/>
</dbReference>
<keyword evidence="4 13" id="KW-0808">Transferase</keyword>
<keyword evidence="11 16" id="KW-0670">Pyruvate</keyword>
<comment type="similarity">
    <text evidence="2 13">Belongs to the pyruvate kinase family.</text>
</comment>
<dbReference type="Gene3D" id="3.40.1380.20">
    <property type="entry name" value="Pyruvate kinase, C-terminal domain"/>
    <property type="match status" value="1"/>
</dbReference>
<dbReference type="Pfam" id="PF02887">
    <property type="entry name" value="PK_C"/>
    <property type="match status" value="1"/>
</dbReference>
<dbReference type="KEGG" id="aman:B6F84_05190"/>
<dbReference type="InterPro" id="IPR015813">
    <property type="entry name" value="Pyrv/PenolPyrv_kinase-like_dom"/>
</dbReference>
<comment type="pathway">
    <text evidence="1 13">Carbohydrate degradation; glycolysis; pyruvate from D-glyceraldehyde 3-phosphate: step 5/5.</text>
</comment>
<comment type="catalytic activity">
    <reaction evidence="13">
        <text>pyruvate + ATP = phosphoenolpyruvate + ADP + H(+)</text>
        <dbReference type="Rhea" id="RHEA:18157"/>
        <dbReference type="ChEBI" id="CHEBI:15361"/>
        <dbReference type="ChEBI" id="CHEBI:15378"/>
        <dbReference type="ChEBI" id="CHEBI:30616"/>
        <dbReference type="ChEBI" id="CHEBI:58702"/>
        <dbReference type="ChEBI" id="CHEBI:456216"/>
        <dbReference type="EC" id="2.7.1.40"/>
    </reaction>
</comment>
<evidence type="ECO:0000256" key="6">
    <source>
        <dbReference type="ARBA" id="ARBA00022741"/>
    </source>
</evidence>
<organism evidence="16 17">
    <name type="scientific">Acidianus manzaensis</name>
    <dbReference type="NCBI Taxonomy" id="282676"/>
    <lineage>
        <taxon>Archaea</taxon>
        <taxon>Thermoproteota</taxon>
        <taxon>Thermoprotei</taxon>
        <taxon>Sulfolobales</taxon>
        <taxon>Sulfolobaceae</taxon>
        <taxon>Acidianus</taxon>
    </lineage>
</organism>
<dbReference type="PANTHER" id="PTHR11817">
    <property type="entry name" value="PYRUVATE KINASE"/>
    <property type="match status" value="1"/>
</dbReference>
<dbReference type="UniPathway" id="UPA00109">
    <property type="reaction ID" value="UER00188"/>
</dbReference>
<evidence type="ECO:0000313" key="17">
    <source>
        <dbReference type="Proteomes" id="UP000193404"/>
    </source>
</evidence>
<evidence type="ECO:0000313" key="16">
    <source>
        <dbReference type="EMBL" id="ARM75485.1"/>
    </source>
</evidence>
<dbReference type="GO" id="GO:0000287">
    <property type="term" value="F:magnesium ion binding"/>
    <property type="evidence" value="ECO:0007669"/>
    <property type="project" value="UniProtKB-UniRule"/>
</dbReference>
<evidence type="ECO:0000256" key="11">
    <source>
        <dbReference type="ARBA" id="ARBA00023317"/>
    </source>
</evidence>
<dbReference type="EMBL" id="CP020477">
    <property type="protein sequence ID" value="ARM75485.1"/>
    <property type="molecule type" value="Genomic_DNA"/>
</dbReference>
<evidence type="ECO:0000256" key="9">
    <source>
        <dbReference type="ARBA" id="ARBA00022842"/>
    </source>
</evidence>
<dbReference type="GO" id="GO:0030955">
    <property type="term" value="F:potassium ion binding"/>
    <property type="evidence" value="ECO:0007669"/>
    <property type="project" value="UniProtKB-UniRule"/>
</dbReference>
<dbReference type="GO" id="GO:0005524">
    <property type="term" value="F:ATP binding"/>
    <property type="evidence" value="ECO:0007669"/>
    <property type="project" value="UniProtKB-KW"/>
</dbReference>
<evidence type="ECO:0000256" key="1">
    <source>
        <dbReference type="ARBA" id="ARBA00004997"/>
    </source>
</evidence>
<keyword evidence="6" id="KW-0547">Nucleotide-binding</keyword>
<dbReference type="InterPro" id="IPR040442">
    <property type="entry name" value="Pyrv_kinase-like_dom_sf"/>
</dbReference>
<dbReference type="GO" id="GO:0004743">
    <property type="term" value="F:pyruvate kinase activity"/>
    <property type="evidence" value="ECO:0007669"/>
    <property type="project" value="UniProtKB-UniRule"/>
</dbReference>
<dbReference type="OrthoDB" id="56298at2157"/>
<feature type="domain" description="Pyruvate kinase barrel" evidence="14">
    <location>
        <begin position="6"/>
        <end position="296"/>
    </location>
</feature>
<evidence type="ECO:0000256" key="5">
    <source>
        <dbReference type="ARBA" id="ARBA00022723"/>
    </source>
</evidence>
<dbReference type="NCBIfam" id="TIGR01064">
    <property type="entry name" value="pyruv_kin"/>
    <property type="match status" value="1"/>
</dbReference>
<gene>
    <name evidence="16" type="ORF">B6F84_05190</name>
</gene>
<evidence type="ECO:0000256" key="12">
    <source>
        <dbReference type="NCBIfam" id="TIGR01064"/>
    </source>
</evidence>
<evidence type="ECO:0000259" key="14">
    <source>
        <dbReference type="Pfam" id="PF00224"/>
    </source>
</evidence>
<evidence type="ECO:0000256" key="8">
    <source>
        <dbReference type="ARBA" id="ARBA00022840"/>
    </source>
</evidence>
<dbReference type="PROSITE" id="PS00110">
    <property type="entry name" value="PYRUVATE_KINASE"/>
    <property type="match status" value="1"/>
</dbReference>
<evidence type="ECO:0000256" key="13">
    <source>
        <dbReference type="RuleBase" id="RU000504"/>
    </source>
</evidence>
<name>A0A1W6JZ21_9CREN</name>
<dbReference type="GO" id="GO:0016301">
    <property type="term" value="F:kinase activity"/>
    <property type="evidence" value="ECO:0007669"/>
    <property type="project" value="UniProtKB-KW"/>
</dbReference>
<accession>A0A1W6JZ21</accession>
<evidence type="ECO:0000256" key="4">
    <source>
        <dbReference type="ARBA" id="ARBA00022679"/>
    </source>
</evidence>
<dbReference type="InterPro" id="IPR001697">
    <property type="entry name" value="Pyr_Knase"/>
</dbReference>
<evidence type="ECO:0000256" key="2">
    <source>
        <dbReference type="ARBA" id="ARBA00008663"/>
    </source>
</evidence>
<dbReference type="PRINTS" id="PR01050">
    <property type="entry name" value="PYRUVTKNASE"/>
</dbReference>
<evidence type="ECO:0000256" key="3">
    <source>
        <dbReference type="ARBA" id="ARBA00012142"/>
    </source>
</evidence>
<evidence type="ECO:0000259" key="15">
    <source>
        <dbReference type="Pfam" id="PF02887"/>
    </source>
</evidence>
<evidence type="ECO:0000256" key="10">
    <source>
        <dbReference type="ARBA" id="ARBA00023152"/>
    </source>
</evidence>
<dbReference type="SUPFAM" id="SSF52935">
    <property type="entry name" value="PK C-terminal domain-like"/>
    <property type="match status" value="1"/>
</dbReference>
<evidence type="ECO:0000256" key="7">
    <source>
        <dbReference type="ARBA" id="ARBA00022777"/>
    </source>
</evidence>
<dbReference type="SUPFAM" id="SSF51621">
    <property type="entry name" value="Phosphoenolpyruvate/pyruvate domain"/>
    <property type="match status" value="1"/>
</dbReference>
<keyword evidence="8" id="KW-0067">ATP-binding</keyword>
<dbReference type="GeneID" id="41590291"/>
<dbReference type="Pfam" id="PF00224">
    <property type="entry name" value="PK"/>
    <property type="match status" value="1"/>
</dbReference>
<dbReference type="Gene3D" id="2.40.33.10">
    <property type="entry name" value="PK beta-barrel domain-like"/>
    <property type="match status" value="1"/>
</dbReference>
<dbReference type="STRING" id="282676.B6F84_05190"/>
<dbReference type="InterPro" id="IPR018209">
    <property type="entry name" value="Pyrv_Knase_AS"/>
</dbReference>
<keyword evidence="9 13" id="KW-0460">Magnesium</keyword>
<dbReference type="AlphaFoldDB" id="A0A1W6JZ21"/>
<sequence length="439" mass="49119">MEVKKRNTKIITTIGPSCENVIDEVLRYSDVVRINLAHSFQSVEKYVNMIEGKVPILMDLPGSKLRIKNTNEINVKKGEIVKFGKDLKVDDEFYRLVENEDIVTIGDGDVKLKIRKTDNNIIGIALNSGIIYPRRGLSIPKELPYGVTEEDIKILEKVSKLEPDFIGISFVTSKEDIRKIRDILGSKVWIVSKIERKESLNNLKEIGRESDALMIARGDLGLEVGLPNLPFVQKYIIKVGDSIGKPVILATQVLESMISSPIPERAEVTDISNSIHYGVDAILLSDETAIGNFPLQVLKMLDMLIKGIESQYTSMKLPNKISNVMDSIYFSTITALKLSKARLIVIYSPSGKGAIRLSKLKPKVPILALVDKELERKLSLCYGIYTVKIDKKFENTDDIIKNSRMLAIDLGLAKKNDYIIITTEDSSSIGNLLKIEKII</sequence>
<dbReference type="SUPFAM" id="SSF50800">
    <property type="entry name" value="PK beta-barrel domain-like"/>
    <property type="match status" value="1"/>
</dbReference>
<dbReference type="Gene3D" id="3.20.20.60">
    <property type="entry name" value="Phosphoenolpyruvate-binding domains"/>
    <property type="match status" value="1"/>
</dbReference>
<feature type="domain" description="Pyruvate kinase C-terminal" evidence="15">
    <location>
        <begin position="327"/>
        <end position="428"/>
    </location>
</feature>
<dbReference type="InterPro" id="IPR015806">
    <property type="entry name" value="Pyrv_Knase_insert_dom_sf"/>
</dbReference>
<dbReference type="InterPro" id="IPR015795">
    <property type="entry name" value="Pyrv_Knase_C"/>
</dbReference>
<keyword evidence="7 13" id="KW-0418">Kinase</keyword>
<dbReference type="InterPro" id="IPR015793">
    <property type="entry name" value="Pyrv_Knase_brl"/>
</dbReference>